<dbReference type="InterPro" id="IPR052958">
    <property type="entry name" value="IFN-induced_PKR_regulator"/>
</dbReference>
<dbReference type="AlphaFoldDB" id="A0AAV8WMI8"/>
<dbReference type="Proteomes" id="UP001162156">
    <property type="component" value="Unassembled WGS sequence"/>
</dbReference>
<dbReference type="PANTHER" id="PTHR46289:SF14">
    <property type="entry name" value="DUF4371 DOMAIN-CONTAINING PROTEIN"/>
    <property type="match status" value="1"/>
</dbReference>
<evidence type="ECO:0000313" key="3">
    <source>
        <dbReference type="Proteomes" id="UP001162156"/>
    </source>
</evidence>
<keyword evidence="3" id="KW-1185">Reference proteome</keyword>
<organism evidence="2 3">
    <name type="scientific">Rhamnusium bicolor</name>
    <dbReference type="NCBI Taxonomy" id="1586634"/>
    <lineage>
        <taxon>Eukaryota</taxon>
        <taxon>Metazoa</taxon>
        <taxon>Ecdysozoa</taxon>
        <taxon>Arthropoda</taxon>
        <taxon>Hexapoda</taxon>
        <taxon>Insecta</taxon>
        <taxon>Pterygota</taxon>
        <taxon>Neoptera</taxon>
        <taxon>Endopterygota</taxon>
        <taxon>Coleoptera</taxon>
        <taxon>Polyphaga</taxon>
        <taxon>Cucujiformia</taxon>
        <taxon>Chrysomeloidea</taxon>
        <taxon>Cerambycidae</taxon>
        <taxon>Lepturinae</taxon>
        <taxon>Rhagiini</taxon>
        <taxon>Rhamnusium</taxon>
    </lineage>
</organism>
<accession>A0AAV8WMI8</accession>
<reference evidence="2" key="1">
    <citation type="journal article" date="2023" name="Insect Mol. Biol.">
        <title>Genome sequencing provides insights into the evolution of gene families encoding plant cell wall-degrading enzymes in longhorned beetles.</title>
        <authorList>
            <person name="Shin N.R."/>
            <person name="Okamura Y."/>
            <person name="Kirsch R."/>
            <person name="Pauchet Y."/>
        </authorList>
    </citation>
    <scope>NUCLEOTIDE SEQUENCE</scope>
    <source>
        <strain evidence="2">RBIC_L_NR</strain>
    </source>
</reference>
<dbReference type="GO" id="GO:0046983">
    <property type="term" value="F:protein dimerization activity"/>
    <property type="evidence" value="ECO:0007669"/>
    <property type="project" value="InterPro"/>
</dbReference>
<dbReference type="InterPro" id="IPR008906">
    <property type="entry name" value="HATC_C_dom"/>
</dbReference>
<dbReference type="PANTHER" id="PTHR46289">
    <property type="entry name" value="52 KDA REPRESSOR OF THE INHIBITOR OF THE PROTEIN KINASE-LIKE PROTEIN-RELATED"/>
    <property type="match status" value="1"/>
</dbReference>
<sequence>MNEKKNAQSVMAIYELCDKDIFPNCNILLQILLTLPVSVASANRSFSALKRLKTWLKNQMTQGRLLGLALLHIHLDLNIDIENVMNRFAKSKRRLEFII</sequence>
<evidence type="ECO:0000313" key="2">
    <source>
        <dbReference type="EMBL" id="KAJ8927664.1"/>
    </source>
</evidence>
<name>A0AAV8WMI8_9CUCU</name>
<protein>
    <recommendedName>
        <fullName evidence="1">HAT C-terminal dimerisation domain-containing protein</fullName>
    </recommendedName>
</protein>
<comment type="caution">
    <text evidence="2">The sequence shown here is derived from an EMBL/GenBank/DDBJ whole genome shotgun (WGS) entry which is preliminary data.</text>
</comment>
<proteinExistence type="predicted"/>
<feature type="domain" description="HAT C-terminal dimerisation" evidence="1">
    <location>
        <begin position="17"/>
        <end position="75"/>
    </location>
</feature>
<gene>
    <name evidence="2" type="ORF">NQ314_019845</name>
</gene>
<dbReference type="Pfam" id="PF05699">
    <property type="entry name" value="Dimer_Tnp_hAT"/>
    <property type="match status" value="1"/>
</dbReference>
<evidence type="ECO:0000259" key="1">
    <source>
        <dbReference type="Pfam" id="PF05699"/>
    </source>
</evidence>
<dbReference type="EMBL" id="JANEYF010005566">
    <property type="protein sequence ID" value="KAJ8927664.1"/>
    <property type="molecule type" value="Genomic_DNA"/>
</dbReference>